<dbReference type="InterPro" id="IPR050173">
    <property type="entry name" value="ABC_transporter_C-like"/>
</dbReference>
<evidence type="ECO:0000313" key="3">
    <source>
        <dbReference type="EMBL" id="KAE9405086.1"/>
    </source>
</evidence>
<sequence length="90" mass="9746">MYTGGEVYFDGIPTSSLYLEDLRTKITIIPQMPELLNGTFRRNLDSFDHAALYNALRFAGLYSIQSEDEDARAGLDTAVAGGGTAILALA</sequence>
<keyword evidence="2" id="KW-0067">ATP-binding</keyword>
<dbReference type="EMBL" id="ML769411">
    <property type="protein sequence ID" value="KAE9405086.1"/>
    <property type="molecule type" value="Genomic_DNA"/>
</dbReference>
<dbReference type="InterPro" id="IPR027417">
    <property type="entry name" value="P-loop_NTPase"/>
</dbReference>
<dbReference type="Proteomes" id="UP000799118">
    <property type="component" value="Unassembled WGS sequence"/>
</dbReference>
<gene>
    <name evidence="3" type="ORF">BT96DRAFT_988640</name>
</gene>
<dbReference type="GO" id="GO:0016020">
    <property type="term" value="C:membrane"/>
    <property type="evidence" value="ECO:0007669"/>
    <property type="project" value="TreeGrafter"/>
</dbReference>
<dbReference type="OrthoDB" id="6500128at2759"/>
<evidence type="ECO:0000256" key="1">
    <source>
        <dbReference type="ARBA" id="ARBA00022741"/>
    </source>
</evidence>
<evidence type="ECO:0000256" key="2">
    <source>
        <dbReference type="ARBA" id="ARBA00022840"/>
    </source>
</evidence>
<dbReference type="GO" id="GO:0005524">
    <property type="term" value="F:ATP binding"/>
    <property type="evidence" value="ECO:0007669"/>
    <property type="project" value="UniProtKB-KW"/>
</dbReference>
<dbReference type="SUPFAM" id="SSF52540">
    <property type="entry name" value="P-loop containing nucleoside triphosphate hydrolases"/>
    <property type="match status" value="1"/>
</dbReference>
<dbReference type="AlphaFoldDB" id="A0A6A4I3J1"/>
<reference evidence="3" key="1">
    <citation type="journal article" date="2019" name="Environ. Microbiol.">
        <title>Fungal ecological strategies reflected in gene transcription - a case study of two litter decomposers.</title>
        <authorList>
            <person name="Barbi F."/>
            <person name="Kohler A."/>
            <person name="Barry K."/>
            <person name="Baskaran P."/>
            <person name="Daum C."/>
            <person name="Fauchery L."/>
            <person name="Ihrmark K."/>
            <person name="Kuo A."/>
            <person name="LaButti K."/>
            <person name="Lipzen A."/>
            <person name="Morin E."/>
            <person name="Grigoriev I.V."/>
            <person name="Henrissat B."/>
            <person name="Lindahl B."/>
            <person name="Martin F."/>
        </authorList>
    </citation>
    <scope>NUCLEOTIDE SEQUENCE</scope>
    <source>
        <strain evidence="3">JB14</strain>
    </source>
</reference>
<dbReference type="PANTHER" id="PTHR24223">
    <property type="entry name" value="ATP-BINDING CASSETTE SUB-FAMILY C"/>
    <property type="match status" value="1"/>
</dbReference>
<keyword evidence="4" id="KW-1185">Reference proteome</keyword>
<accession>A0A6A4I3J1</accession>
<dbReference type="Gene3D" id="3.40.50.300">
    <property type="entry name" value="P-loop containing nucleotide triphosphate hydrolases"/>
    <property type="match status" value="1"/>
</dbReference>
<dbReference type="GO" id="GO:0042626">
    <property type="term" value="F:ATPase-coupled transmembrane transporter activity"/>
    <property type="evidence" value="ECO:0007669"/>
    <property type="project" value="TreeGrafter"/>
</dbReference>
<protein>
    <submittedName>
        <fullName evidence="3">Uncharacterized protein</fullName>
    </submittedName>
</protein>
<keyword evidence="1" id="KW-0547">Nucleotide-binding</keyword>
<organism evidence="3 4">
    <name type="scientific">Gymnopus androsaceus JB14</name>
    <dbReference type="NCBI Taxonomy" id="1447944"/>
    <lineage>
        <taxon>Eukaryota</taxon>
        <taxon>Fungi</taxon>
        <taxon>Dikarya</taxon>
        <taxon>Basidiomycota</taxon>
        <taxon>Agaricomycotina</taxon>
        <taxon>Agaricomycetes</taxon>
        <taxon>Agaricomycetidae</taxon>
        <taxon>Agaricales</taxon>
        <taxon>Marasmiineae</taxon>
        <taxon>Omphalotaceae</taxon>
        <taxon>Gymnopus</taxon>
    </lineage>
</organism>
<evidence type="ECO:0000313" key="4">
    <source>
        <dbReference type="Proteomes" id="UP000799118"/>
    </source>
</evidence>
<name>A0A6A4I3J1_9AGAR</name>
<proteinExistence type="predicted"/>